<comment type="caution">
    <text evidence="2">The sequence shown here is derived from an EMBL/GenBank/DDBJ whole genome shotgun (WGS) entry which is preliminary data.</text>
</comment>
<protein>
    <submittedName>
        <fullName evidence="2">Uncharacterized protein</fullName>
    </submittedName>
</protein>
<proteinExistence type="predicted"/>
<evidence type="ECO:0000256" key="1">
    <source>
        <dbReference type="SAM" id="MobiDB-lite"/>
    </source>
</evidence>
<gene>
    <name evidence="2" type="ORF">LCGC14_0391210</name>
</gene>
<sequence length="78" mass="8907">MTADSHGQSWRKVKEATTPSPERFVCSPERPWKEGDGRALHPNVRTLFTEEGSTRDGGDYDRMECPDCGVGWWRNIPQ</sequence>
<name>A0A0F9SZH6_9ZZZZ</name>
<dbReference type="EMBL" id="LAZR01000328">
    <property type="protein sequence ID" value="KKN74320.1"/>
    <property type="molecule type" value="Genomic_DNA"/>
</dbReference>
<feature type="region of interest" description="Disordered" evidence="1">
    <location>
        <begin position="1"/>
        <end position="38"/>
    </location>
</feature>
<dbReference type="AlphaFoldDB" id="A0A0F9SZH6"/>
<evidence type="ECO:0000313" key="2">
    <source>
        <dbReference type="EMBL" id="KKN74320.1"/>
    </source>
</evidence>
<organism evidence="2">
    <name type="scientific">marine sediment metagenome</name>
    <dbReference type="NCBI Taxonomy" id="412755"/>
    <lineage>
        <taxon>unclassified sequences</taxon>
        <taxon>metagenomes</taxon>
        <taxon>ecological metagenomes</taxon>
    </lineage>
</organism>
<accession>A0A0F9SZH6</accession>
<reference evidence="2" key="1">
    <citation type="journal article" date="2015" name="Nature">
        <title>Complex archaea that bridge the gap between prokaryotes and eukaryotes.</title>
        <authorList>
            <person name="Spang A."/>
            <person name="Saw J.H."/>
            <person name="Jorgensen S.L."/>
            <person name="Zaremba-Niedzwiedzka K."/>
            <person name="Martijn J."/>
            <person name="Lind A.E."/>
            <person name="van Eijk R."/>
            <person name="Schleper C."/>
            <person name="Guy L."/>
            <person name="Ettema T.J."/>
        </authorList>
    </citation>
    <scope>NUCLEOTIDE SEQUENCE</scope>
</reference>